<accession>A0AAW8R178</accession>
<dbReference type="InterPro" id="IPR011006">
    <property type="entry name" value="CheY-like_superfamily"/>
</dbReference>
<evidence type="ECO:0000259" key="10">
    <source>
        <dbReference type="PROSITE" id="PS50110"/>
    </source>
</evidence>
<keyword evidence="3 8" id="KW-0597">Phosphoprotein</keyword>
<keyword evidence="6 9" id="KW-0238">DNA-binding</keyword>
<evidence type="ECO:0000313" key="12">
    <source>
        <dbReference type="EMBL" id="MDT0582037.1"/>
    </source>
</evidence>
<protein>
    <submittedName>
        <fullName evidence="12">Response regulator transcription factor</fullName>
    </submittedName>
</protein>
<evidence type="ECO:0000256" key="9">
    <source>
        <dbReference type="PROSITE-ProRule" id="PRU01091"/>
    </source>
</evidence>
<keyword evidence="13" id="KW-1185">Reference proteome</keyword>
<dbReference type="GO" id="GO:0000156">
    <property type="term" value="F:phosphorelay response regulator activity"/>
    <property type="evidence" value="ECO:0007669"/>
    <property type="project" value="TreeGrafter"/>
</dbReference>
<dbReference type="InterPro" id="IPR016032">
    <property type="entry name" value="Sig_transdc_resp-reg_C-effctor"/>
</dbReference>
<keyword evidence="2" id="KW-0963">Cytoplasm</keyword>
<dbReference type="Gene3D" id="3.40.50.2300">
    <property type="match status" value="1"/>
</dbReference>
<dbReference type="PROSITE" id="PS50110">
    <property type="entry name" value="RESPONSE_REGULATORY"/>
    <property type="match status" value="1"/>
</dbReference>
<sequence>MQQANILLIDDDVELTDLLSKYLSVEGYQVTVAHDGEAGVALLTSHNFDLILLDVMLPKMDGFEVLKEIRFRQLVPVVLLTAKDEEFERVYGLELGADDYVPKPFSSRELLARIRAHIRRENYASNRNMQSTLNIGKLVVNTNLREVFFNGMFLDLTDTEFSLVEMLALHKGKVVSREDISLQVFRRPLNEFDRSIDMHFSNLRKKLAMCKANNLIRTIRGNGYMLVQEWR</sequence>
<evidence type="ECO:0000256" key="3">
    <source>
        <dbReference type="ARBA" id="ARBA00022553"/>
    </source>
</evidence>
<dbReference type="InterPro" id="IPR001789">
    <property type="entry name" value="Sig_transdc_resp-reg_receiver"/>
</dbReference>
<dbReference type="EMBL" id="JAVRIE010000002">
    <property type="protein sequence ID" value="MDT0582037.1"/>
    <property type="molecule type" value="Genomic_DNA"/>
</dbReference>
<dbReference type="SUPFAM" id="SSF52172">
    <property type="entry name" value="CheY-like"/>
    <property type="match status" value="1"/>
</dbReference>
<dbReference type="SUPFAM" id="SSF46894">
    <property type="entry name" value="C-terminal effector domain of the bipartite response regulators"/>
    <property type="match status" value="1"/>
</dbReference>
<dbReference type="InterPro" id="IPR036388">
    <property type="entry name" value="WH-like_DNA-bd_sf"/>
</dbReference>
<comment type="caution">
    <text evidence="12">The sequence shown here is derived from an EMBL/GenBank/DDBJ whole genome shotgun (WGS) entry which is preliminary data.</text>
</comment>
<keyword evidence="7" id="KW-0804">Transcription</keyword>
<dbReference type="Proteomes" id="UP001249020">
    <property type="component" value="Unassembled WGS sequence"/>
</dbReference>
<name>A0AAW8R178_9ALTE</name>
<evidence type="ECO:0000256" key="1">
    <source>
        <dbReference type="ARBA" id="ARBA00004496"/>
    </source>
</evidence>
<dbReference type="GO" id="GO:0006355">
    <property type="term" value="P:regulation of DNA-templated transcription"/>
    <property type="evidence" value="ECO:0007669"/>
    <property type="project" value="InterPro"/>
</dbReference>
<dbReference type="GO" id="GO:0000976">
    <property type="term" value="F:transcription cis-regulatory region binding"/>
    <property type="evidence" value="ECO:0007669"/>
    <property type="project" value="TreeGrafter"/>
</dbReference>
<evidence type="ECO:0000256" key="2">
    <source>
        <dbReference type="ARBA" id="ARBA00022490"/>
    </source>
</evidence>
<feature type="DNA-binding region" description="OmpR/PhoB-type" evidence="9">
    <location>
        <begin position="130"/>
        <end position="228"/>
    </location>
</feature>
<evidence type="ECO:0000256" key="4">
    <source>
        <dbReference type="ARBA" id="ARBA00023012"/>
    </source>
</evidence>
<keyword evidence="4" id="KW-0902">Two-component regulatory system</keyword>
<dbReference type="SMART" id="SM00862">
    <property type="entry name" value="Trans_reg_C"/>
    <property type="match status" value="1"/>
</dbReference>
<dbReference type="GO" id="GO:0005829">
    <property type="term" value="C:cytosol"/>
    <property type="evidence" value="ECO:0007669"/>
    <property type="project" value="TreeGrafter"/>
</dbReference>
<evidence type="ECO:0000313" key="13">
    <source>
        <dbReference type="Proteomes" id="UP001249020"/>
    </source>
</evidence>
<dbReference type="FunFam" id="3.40.50.2300:FF:000001">
    <property type="entry name" value="DNA-binding response regulator PhoB"/>
    <property type="match status" value="1"/>
</dbReference>
<dbReference type="GO" id="GO:0032993">
    <property type="term" value="C:protein-DNA complex"/>
    <property type="evidence" value="ECO:0007669"/>
    <property type="project" value="TreeGrafter"/>
</dbReference>
<proteinExistence type="predicted"/>
<dbReference type="PROSITE" id="PS51755">
    <property type="entry name" value="OMPR_PHOB"/>
    <property type="match status" value="1"/>
</dbReference>
<dbReference type="Gene3D" id="6.10.250.690">
    <property type="match status" value="1"/>
</dbReference>
<dbReference type="CDD" id="cd00383">
    <property type="entry name" value="trans_reg_C"/>
    <property type="match status" value="1"/>
</dbReference>
<gene>
    <name evidence="12" type="ORF">RM544_05775</name>
</gene>
<dbReference type="Gene3D" id="1.10.10.10">
    <property type="entry name" value="Winged helix-like DNA-binding domain superfamily/Winged helix DNA-binding domain"/>
    <property type="match status" value="1"/>
</dbReference>
<comment type="subcellular location">
    <subcellularLocation>
        <location evidence="1">Cytoplasm</location>
    </subcellularLocation>
</comment>
<evidence type="ECO:0000256" key="5">
    <source>
        <dbReference type="ARBA" id="ARBA00023015"/>
    </source>
</evidence>
<evidence type="ECO:0000259" key="11">
    <source>
        <dbReference type="PROSITE" id="PS51755"/>
    </source>
</evidence>
<dbReference type="AlphaFoldDB" id="A0AAW8R178"/>
<dbReference type="InterPro" id="IPR039420">
    <property type="entry name" value="WalR-like"/>
</dbReference>
<organism evidence="12 13">
    <name type="scientific">Brumicola blandensis</name>
    <dbReference type="NCBI Taxonomy" id="3075611"/>
    <lineage>
        <taxon>Bacteria</taxon>
        <taxon>Pseudomonadati</taxon>
        <taxon>Pseudomonadota</taxon>
        <taxon>Gammaproteobacteria</taxon>
        <taxon>Alteromonadales</taxon>
        <taxon>Alteromonadaceae</taxon>
        <taxon>Brumicola</taxon>
    </lineage>
</organism>
<dbReference type="SMART" id="SM00448">
    <property type="entry name" value="REC"/>
    <property type="match status" value="1"/>
</dbReference>
<dbReference type="PANTHER" id="PTHR48111:SF39">
    <property type="entry name" value="TRANSCRIPTIONAL REGULATORY PROTEIN CPXR"/>
    <property type="match status" value="1"/>
</dbReference>
<dbReference type="Pfam" id="PF00072">
    <property type="entry name" value="Response_reg"/>
    <property type="match status" value="1"/>
</dbReference>
<dbReference type="PANTHER" id="PTHR48111">
    <property type="entry name" value="REGULATOR OF RPOS"/>
    <property type="match status" value="1"/>
</dbReference>
<evidence type="ECO:0000256" key="6">
    <source>
        <dbReference type="ARBA" id="ARBA00023125"/>
    </source>
</evidence>
<feature type="domain" description="Response regulatory" evidence="10">
    <location>
        <begin position="5"/>
        <end position="118"/>
    </location>
</feature>
<evidence type="ECO:0000256" key="8">
    <source>
        <dbReference type="PROSITE-ProRule" id="PRU00169"/>
    </source>
</evidence>
<evidence type="ECO:0000256" key="7">
    <source>
        <dbReference type="ARBA" id="ARBA00023163"/>
    </source>
</evidence>
<dbReference type="InterPro" id="IPR001867">
    <property type="entry name" value="OmpR/PhoB-type_DNA-bd"/>
</dbReference>
<dbReference type="RefSeq" id="WP_311360825.1">
    <property type="nucleotide sequence ID" value="NZ_JAVRIE010000002.1"/>
</dbReference>
<feature type="modified residue" description="4-aspartylphosphate" evidence="8">
    <location>
        <position position="54"/>
    </location>
</feature>
<feature type="domain" description="OmpR/PhoB-type" evidence="11">
    <location>
        <begin position="130"/>
        <end position="228"/>
    </location>
</feature>
<reference evidence="12 13" key="1">
    <citation type="submission" date="2023-09" db="EMBL/GenBank/DDBJ databases">
        <authorList>
            <person name="Rey-Velasco X."/>
        </authorList>
    </citation>
    <scope>NUCLEOTIDE SEQUENCE [LARGE SCALE GENOMIC DNA]</scope>
    <source>
        <strain evidence="12 13">W409</strain>
    </source>
</reference>
<keyword evidence="5" id="KW-0805">Transcription regulation</keyword>
<dbReference type="Pfam" id="PF00486">
    <property type="entry name" value="Trans_reg_C"/>
    <property type="match status" value="1"/>
</dbReference>